<evidence type="ECO:0000313" key="1">
    <source>
        <dbReference type="EMBL" id="GGR16995.1"/>
    </source>
</evidence>
<dbReference type="AlphaFoldDB" id="A0A918FAP0"/>
<gene>
    <name evidence="1" type="ORF">GCM10008957_32050</name>
</gene>
<name>A0A918FAP0_9DEIO</name>
<organism evidence="1 2">
    <name type="scientific">Deinococcus ruber</name>
    <dbReference type="NCBI Taxonomy" id="1848197"/>
    <lineage>
        <taxon>Bacteria</taxon>
        <taxon>Thermotogati</taxon>
        <taxon>Deinococcota</taxon>
        <taxon>Deinococci</taxon>
        <taxon>Deinococcales</taxon>
        <taxon>Deinococcaceae</taxon>
        <taxon>Deinococcus</taxon>
    </lineage>
</organism>
<comment type="caution">
    <text evidence="1">The sequence shown here is derived from an EMBL/GenBank/DDBJ whole genome shotgun (WGS) entry which is preliminary data.</text>
</comment>
<reference evidence="1" key="2">
    <citation type="submission" date="2020-09" db="EMBL/GenBank/DDBJ databases">
        <authorList>
            <person name="Sun Q."/>
            <person name="Ohkuma M."/>
        </authorList>
    </citation>
    <scope>NUCLEOTIDE SEQUENCE</scope>
    <source>
        <strain evidence="1">JCM 31311</strain>
    </source>
</reference>
<proteinExistence type="predicted"/>
<accession>A0A918FAP0</accession>
<sequence length="273" mass="29154">MKLYGFYGVSWGFPGTPAQQIARQRLDLTAAADAGCSLAHLSHLGNVKATRQLLDLAWSRGMSVILEDLGPDDVRTLASHPALLAHSVADDANARPLASVQAMCSAETLTPRYLSHGPTLDDSQAELYPLAEIIGVQSYVYPNEQLLASYRVWTQARSNADAAEVRVFGNSQLRSIGWGAPTAEQIRAQVWVAAATGLDGLLGYAQLDKNGTIGTGQSKAFTQACAEVNALTSGRAQVALSPDSLTLTANWRAGVSVQVDLSEKAHVLNIKRR</sequence>
<dbReference type="RefSeq" id="WP_189091531.1">
    <property type="nucleotide sequence ID" value="NZ_BMQL01000019.1"/>
</dbReference>
<evidence type="ECO:0000313" key="2">
    <source>
        <dbReference type="Proteomes" id="UP000603865"/>
    </source>
</evidence>
<keyword evidence="2" id="KW-1185">Reference proteome</keyword>
<dbReference type="Proteomes" id="UP000603865">
    <property type="component" value="Unassembled WGS sequence"/>
</dbReference>
<reference evidence="1" key="1">
    <citation type="journal article" date="2014" name="Int. J. Syst. Evol. Microbiol.">
        <title>Complete genome sequence of Corynebacterium casei LMG S-19264T (=DSM 44701T), isolated from a smear-ripened cheese.</title>
        <authorList>
            <consortium name="US DOE Joint Genome Institute (JGI-PGF)"/>
            <person name="Walter F."/>
            <person name="Albersmeier A."/>
            <person name="Kalinowski J."/>
            <person name="Ruckert C."/>
        </authorList>
    </citation>
    <scope>NUCLEOTIDE SEQUENCE</scope>
    <source>
        <strain evidence="1">JCM 31311</strain>
    </source>
</reference>
<dbReference type="EMBL" id="BMQL01000019">
    <property type="protein sequence ID" value="GGR16995.1"/>
    <property type="molecule type" value="Genomic_DNA"/>
</dbReference>
<protein>
    <submittedName>
        <fullName evidence="1">Uncharacterized protein</fullName>
    </submittedName>
</protein>